<keyword evidence="4" id="KW-0732">Signal</keyword>
<dbReference type="RefSeq" id="XP_012862257.2">
    <property type="nucleotide sequence ID" value="XM_013006803.2"/>
</dbReference>
<evidence type="ECO:0000256" key="5">
    <source>
        <dbReference type="ARBA" id="ARBA00023157"/>
    </source>
</evidence>
<dbReference type="Pfam" id="PF00061">
    <property type="entry name" value="Lipocalin"/>
    <property type="match status" value="1"/>
</dbReference>
<evidence type="ECO:0000256" key="4">
    <source>
        <dbReference type="ARBA" id="ARBA00022729"/>
    </source>
</evidence>
<evidence type="ECO:0000256" key="2">
    <source>
        <dbReference type="ARBA" id="ARBA00006889"/>
    </source>
</evidence>
<reference evidence="8" key="1">
    <citation type="submission" date="2025-08" db="UniProtKB">
        <authorList>
            <consortium name="RefSeq"/>
        </authorList>
    </citation>
    <scope>IDENTIFICATION</scope>
</reference>
<organism evidence="7 8">
    <name type="scientific">Echinops telfairi</name>
    <name type="common">Lesser hedgehog tenrec</name>
    <dbReference type="NCBI Taxonomy" id="9371"/>
    <lineage>
        <taxon>Eukaryota</taxon>
        <taxon>Metazoa</taxon>
        <taxon>Chordata</taxon>
        <taxon>Craniata</taxon>
        <taxon>Vertebrata</taxon>
        <taxon>Euteleostomi</taxon>
        <taxon>Mammalia</taxon>
        <taxon>Eutheria</taxon>
        <taxon>Afrotheria</taxon>
        <taxon>Tenrecidae</taxon>
        <taxon>Tenrecinae</taxon>
        <taxon>Echinops</taxon>
    </lineage>
</organism>
<comment type="subcellular location">
    <subcellularLocation>
        <location evidence="1">Secreted</location>
    </subcellularLocation>
</comment>
<dbReference type="SUPFAM" id="SSF50814">
    <property type="entry name" value="Lipocalins"/>
    <property type="match status" value="1"/>
</dbReference>
<dbReference type="PRINTS" id="PR01221">
    <property type="entry name" value="MAJORURINARY"/>
</dbReference>
<keyword evidence="3" id="KW-0964">Secreted</keyword>
<protein>
    <submittedName>
        <fullName evidence="8">Salivary lipocalin-like</fullName>
    </submittedName>
</protein>
<proteinExistence type="inferred from homology"/>
<dbReference type="InterPro" id="IPR000566">
    <property type="entry name" value="Lipocln_cytosolic_FA-bd_dom"/>
</dbReference>
<evidence type="ECO:0000259" key="6">
    <source>
        <dbReference type="Pfam" id="PF00061"/>
    </source>
</evidence>
<dbReference type="InterPro" id="IPR002971">
    <property type="entry name" value="Maj_urinary"/>
</dbReference>
<evidence type="ECO:0000313" key="7">
    <source>
        <dbReference type="Proteomes" id="UP000694863"/>
    </source>
</evidence>
<name>A0ABM0ZSH5_ECHTE</name>
<dbReference type="PANTHER" id="PTHR11430">
    <property type="entry name" value="LIPOCALIN"/>
    <property type="match status" value="1"/>
</dbReference>
<gene>
    <name evidence="8" type="primary">LOC101638304</name>
</gene>
<dbReference type="PRINTS" id="PR00179">
    <property type="entry name" value="LIPOCALIN"/>
</dbReference>
<keyword evidence="7" id="KW-1185">Reference proteome</keyword>
<feature type="domain" description="Lipocalin/cytosolic fatty-acid binding" evidence="6">
    <location>
        <begin position="5"/>
        <end position="144"/>
    </location>
</feature>
<dbReference type="InterPro" id="IPR002345">
    <property type="entry name" value="Lipocalin"/>
</dbReference>
<evidence type="ECO:0000313" key="8">
    <source>
        <dbReference type="RefSeq" id="XP_012862257.2"/>
    </source>
</evidence>
<comment type="similarity">
    <text evidence="2">Belongs to the calycin superfamily. Lipocalin family.</text>
</comment>
<keyword evidence="5" id="KW-1015">Disulfide bond</keyword>
<dbReference type="InterPro" id="IPR012674">
    <property type="entry name" value="Calycin"/>
</dbReference>
<accession>A0ABM0ZSH5</accession>
<dbReference type="PANTHER" id="PTHR11430:SF76">
    <property type="entry name" value="MAJOR URINARY PROTEIN 1-RELATED"/>
    <property type="match status" value="1"/>
</dbReference>
<sequence length="157" mass="18213">MAKAAGEWYSILLASDDKEKIEVNGPMRLFVESMQVLDNSSLYFRFHTKVDGECMPLDFVCDKVPSKNGLYHTNYEGENMFQVLDTNYESFIIFHLINLNKGTVFQIMELYGRRPDVSKKIKKKFMEACKQNGIPEKNVIDLTRVDRCLQERGVEEV</sequence>
<evidence type="ECO:0000256" key="1">
    <source>
        <dbReference type="ARBA" id="ARBA00004613"/>
    </source>
</evidence>
<evidence type="ECO:0000256" key="3">
    <source>
        <dbReference type="ARBA" id="ARBA00022525"/>
    </source>
</evidence>
<dbReference type="Gene3D" id="2.40.128.20">
    <property type="match status" value="1"/>
</dbReference>
<dbReference type="Proteomes" id="UP000694863">
    <property type="component" value="Unplaced"/>
</dbReference>
<dbReference type="GeneID" id="101638304"/>